<dbReference type="RefSeq" id="WP_011404666.1">
    <property type="nucleotide sequence ID" value="NZ_CALTRY010000037.1"/>
</dbReference>
<name>A0A9X2ZV50_9BACT</name>
<gene>
    <name evidence="1" type="ORF">GGP45_002845</name>
    <name evidence="2" type="ORF">GGP99_002581</name>
</gene>
<reference evidence="1" key="1">
    <citation type="submission" date="2022-08" db="EMBL/GenBank/DDBJ databases">
        <title>Genomic Encyclopedia of Type Strains, Phase V (KMG-V): Genome sequencing to study the core and pangenomes of soil and plant-associated prokaryotes.</title>
        <authorList>
            <person name="Whitman W."/>
        </authorList>
    </citation>
    <scope>NUCLEOTIDE SEQUENCE</scope>
    <source>
        <strain evidence="2">SP3002</strain>
        <strain evidence="1">SP3026</strain>
    </source>
</reference>
<dbReference type="InterPro" id="IPR007367">
    <property type="entry name" value="DUF433"/>
</dbReference>
<organism evidence="1 3">
    <name type="scientific">Salinibacter ruber</name>
    <dbReference type="NCBI Taxonomy" id="146919"/>
    <lineage>
        <taxon>Bacteria</taxon>
        <taxon>Pseudomonadati</taxon>
        <taxon>Rhodothermota</taxon>
        <taxon>Rhodothermia</taxon>
        <taxon>Rhodothermales</taxon>
        <taxon>Salinibacteraceae</taxon>
        <taxon>Salinibacter</taxon>
    </lineage>
</organism>
<dbReference type="PANTHER" id="PTHR34849">
    <property type="entry name" value="SSL5025 PROTEIN"/>
    <property type="match status" value="1"/>
</dbReference>
<protein>
    <submittedName>
        <fullName evidence="1">Uncharacterized protein (DUF433 family)</fullName>
    </submittedName>
</protein>
<dbReference type="InterPro" id="IPR009057">
    <property type="entry name" value="Homeodomain-like_sf"/>
</dbReference>
<dbReference type="InterPro" id="IPR036388">
    <property type="entry name" value="WH-like_DNA-bd_sf"/>
</dbReference>
<evidence type="ECO:0000313" key="2">
    <source>
        <dbReference type="EMBL" id="MCS4158604.1"/>
    </source>
</evidence>
<dbReference type="Proteomes" id="UP001155110">
    <property type="component" value="Unassembled WGS sequence"/>
</dbReference>
<dbReference type="OMA" id="THNPDIC"/>
<dbReference type="AlphaFoldDB" id="A0A9X2ZV50"/>
<proteinExistence type="predicted"/>
<dbReference type="Gene3D" id="1.10.10.10">
    <property type="entry name" value="Winged helix-like DNA-binding domain superfamily/Winged helix DNA-binding domain"/>
    <property type="match status" value="1"/>
</dbReference>
<evidence type="ECO:0000313" key="1">
    <source>
        <dbReference type="EMBL" id="MCS4122484.1"/>
    </source>
</evidence>
<dbReference type="Proteomes" id="UP001155144">
    <property type="component" value="Unassembled WGS sequence"/>
</dbReference>
<dbReference type="PANTHER" id="PTHR34849:SF3">
    <property type="entry name" value="SSR2962 PROTEIN"/>
    <property type="match status" value="1"/>
</dbReference>
<evidence type="ECO:0000313" key="3">
    <source>
        <dbReference type="Proteomes" id="UP001155144"/>
    </source>
</evidence>
<dbReference type="EMBL" id="JANTZM010000013">
    <property type="protein sequence ID" value="MCS4158604.1"/>
    <property type="molecule type" value="Genomic_DNA"/>
</dbReference>
<dbReference type="Pfam" id="PF04255">
    <property type="entry name" value="DUF433"/>
    <property type="match status" value="1"/>
</dbReference>
<dbReference type="EMBL" id="JANUBL010000006">
    <property type="protein sequence ID" value="MCS4122484.1"/>
    <property type="molecule type" value="Genomic_DNA"/>
</dbReference>
<comment type="caution">
    <text evidence="1">The sequence shown here is derived from an EMBL/GenBank/DDBJ whole genome shotgun (WGS) entry which is preliminary data.</text>
</comment>
<sequence>MELSRMGFVHVLQTDVESKRSVLMDIQWKDHIESSPEVLKGKPRVKGTRIPVSLILGYLASGSSPDEIIKEFPDLTAKDISACLVYARDLSDFEVAA</sequence>
<dbReference type="SUPFAM" id="SSF46689">
    <property type="entry name" value="Homeodomain-like"/>
    <property type="match status" value="1"/>
</dbReference>
<accession>A0A9X2ZV50</accession>